<dbReference type="PANTHER" id="PTHR43003:SF5">
    <property type="entry name" value="DNA-3-METHYLADENINE GLYCOSYLASE"/>
    <property type="match status" value="1"/>
</dbReference>
<protein>
    <recommendedName>
        <fullName evidence="5">HhH-GPD domain-containing protein</fullName>
    </recommendedName>
</protein>
<dbReference type="GO" id="GO:0008725">
    <property type="term" value="F:DNA-3-methyladenine glycosylase activity"/>
    <property type="evidence" value="ECO:0007669"/>
    <property type="project" value="TreeGrafter"/>
</dbReference>
<feature type="compositionally biased region" description="Polar residues" evidence="4">
    <location>
        <begin position="78"/>
        <end position="87"/>
    </location>
</feature>
<dbReference type="Gene3D" id="1.10.340.30">
    <property type="entry name" value="Hypothetical protein, domain 2"/>
    <property type="match status" value="1"/>
</dbReference>
<dbReference type="PANTHER" id="PTHR43003">
    <property type="entry name" value="DNA-3-METHYLADENINE GLYCOSYLASE"/>
    <property type="match status" value="1"/>
</dbReference>
<evidence type="ECO:0000256" key="3">
    <source>
        <dbReference type="ARBA" id="ARBA00023204"/>
    </source>
</evidence>
<keyword evidence="3" id="KW-0234">DNA repair</keyword>
<dbReference type="CDD" id="cd00056">
    <property type="entry name" value="ENDO3c"/>
    <property type="match status" value="1"/>
</dbReference>
<organism evidence="6 7">
    <name type="scientific">Zymoseptoria tritici (strain ST99CH_3D7)</name>
    <dbReference type="NCBI Taxonomy" id="1276538"/>
    <lineage>
        <taxon>Eukaryota</taxon>
        <taxon>Fungi</taxon>
        <taxon>Dikarya</taxon>
        <taxon>Ascomycota</taxon>
        <taxon>Pezizomycotina</taxon>
        <taxon>Dothideomycetes</taxon>
        <taxon>Dothideomycetidae</taxon>
        <taxon>Mycosphaerellales</taxon>
        <taxon>Mycosphaerellaceae</taxon>
        <taxon>Zymoseptoria</taxon>
    </lineage>
</organism>
<reference evidence="6 7" key="1">
    <citation type="submission" date="2016-06" db="EMBL/GenBank/DDBJ databases">
        <authorList>
            <person name="Kjaerup R.B."/>
            <person name="Dalgaard T.S."/>
            <person name="Juul-Madsen H.R."/>
        </authorList>
    </citation>
    <scope>NUCLEOTIDE SEQUENCE [LARGE SCALE GENOMIC DNA]</scope>
</reference>
<dbReference type="Gene3D" id="1.10.1670.40">
    <property type="match status" value="1"/>
</dbReference>
<comment type="similarity">
    <text evidence="1">Belongs to the alkylbase DNA glycosidase AlkA family.</text>
</comment>
<dbReference type="Pfam" id="PF00730">
    <property type="entry name" value="HhH-GPD"/>
    <property type="match status" value="1"/>
</dbReference>
<sequence>MSLRRSARVQLKPETILPLTDAAPPAKKRVRKSKLEEQDDLPTHSNPAKSMPPPPTTPNKRRKLTTNTTPAPKLTLPRTPSTHPILPNRTNAPLLTPSGKHTLPPPAFNSSPSKVPDVSTLTNKTLLPTAYAHLISVAPTLAPLIESHPCTPFSPEGLAEAVDPWQSLVSSIIGQQVSGAAASSIKRKFVALFNTAEDEVKKEGYWDGDTPANEDTDTAAAAPPPKSTFPTPAQVVAKDLPTLRTAGLSQRKAEYISGLASAFLDKSLTPSLLLNGTDQEVHDALIAIRGLGAWSVEMFMLFSLKRTDVFSTGDLGVQRGMAGFVGKWKVGSKAKEGGGKWKYMKEQEMLEIGERFRPFRSIFMWYMWRIGDGVDISAIGEQV</sequence>
<dbReference type="Proteomes" id="UP000215127">
    <property type="component" value="Chromosome 12"/>
</dbReference>
<dbReference type="GO" id="GO:0005634">
    <property type="term" value="C:nucleus"/>
    <property type="evidence" value="ECO:0007669"/>
    <property type="project" value="TreeGrafter"/>
</dbReference>
<dbReference type="GO" id="GO:0032131">
    <property type="term" value="F:alkylated DNA binding"/>
    <property type="evidence" value="ECO:0007669"/>
    <property type="project" value="TreeGrafter"/>
</dbReference>
<feature type="domain" description="HhH-GPD" evidence="5">
    <location>
        <begin position="173"/>
        <end position="355"/>
    </location>
</feature>
<name>A0A1X7S7L2_ZYMT9</name>
<keyword evidence="7" id="KW-1185">Reference proteome</keyword>
<dbReference type="STRING" id="1276538.A0A1X7S7L2"/>
<dbReference type="GO" id="GO:0006285">
    <property type="term" value="P:base-excision repair, AP site formation"/>
    <property type="evidence" value="ECO:0007669"/>
    <property type="project" value="TreeGrafter"/>
</dbReference>
<dbReference type="InterPro" id="IPR051912">
    <property type="entry name" value="Alkylbase_DNA_Glycosylase/TA"/>
</dbReference>
<feature type="region of interest" description="Disordered" evidence="4">
    <location>
        <begin position="203"/>
        <end position="231"/>
    </location>
</feature>
<evidence type="ECO:0000256" key="4">
    <source>
        <dbReference type="SAM" id="MobiDB-lite"/>
    </source>
</evidence>
<keyword evidence="2" id="KW-0227">DNA damage</keyword>
<gene>
    <name evidence="6" type="ORF">ZT3D7_G10817</name>
</gene>
<dbReference type="GO" id="GO:0006307">
    <property type="term" value="P:DNA alkylation repair"/>
    <property type="evidence" value="ECO:0007669"/>
    <property type="project" value="TreeGrafter"/>
</dbReference>
<dbReference type="InterPro" id="IPR003265">
    <property type="entry name" value="HhH-GPD_domain"/>
</dbReference>
<dbReference type="InterPro" id="IPR011257">
    <property type="entry name" value="DNA_glycosylase"/>
</dbReference>
<dbReference type="AlphaFoldDB" id="A0A1X7S7L2"/>
<dbReference type="SUPFAM" id="SSF48150">
    <property type="entry name" value="DNA-glycosylase"/>
    <property type="match status" value="1"/>
</dbReference>
<evidence type="ECO:0000256" key="1">
    <source>
        <dbReference type="ARBA" id="ARBA00010817"/>
    </source>
</evidence>
<dbReference type="FunFam" id="1.10.340.30:FF:000004">
    <property type="entry name" value="DNA-3-methyladenine glycosylase II"/>
    <property type="match status" value="1"/>
</dbReference>
<dbReference type="EMBL" id="LT853703">
    <property type="protein sequence ID" value="SMQ55662.1"/>
    <property type="molecule type" value="Genomic_DNA"/>
</dbReference>
<evidence type="ECO:0000259" key="5">
    <source>
        <dbReference type="SMART" id="SM00478"/>
    </source>
</evidence>
<evidence type="ECO:0000313" key="6">
    <source>
        <dbReference type="EMBL" id="SMQ55662.1"/>
    </source>
</evidence>
<accession>A0A1X7S7L2</accession>
<proteinExistence type="inferred from homology"/>
<dbReference type="SMART" id="SM00478">
    <property type="entry name" value="ENDO3c"/>
    <property type="match status" value="1"/>
</dbReference>
<evidence type="ECO:0000256" key="2">
    <source>
        <dbReference type="ARBA" id="ARBA00022763"/>
    </source>
</evidence>
<evidence type="ECO:0000313" key="7">
    <source>
        <dbReference type="Proteomes" id="UP000215127"/>
    </source>
</evidence>
<dbReference type="GO" id="GO:0032993">
    <property type="term" value="C:protein-DNA complex"/>
    <property type="evidence" value="ECO:0007669"/>
    <property type="project" value="TreeGrafter"/>
</dbReference>
<dbReference type="GO" id="GO:0043916">
    <property type="term" value="F:DNA-7-methylguanine glycosylase activity"/>
    <property type="evidence" value="ECO:0007669"/>
    <property type="project" value="TreeGrafter"/>
</dbReference>
<feature type="region of interest" description="Disordered" evidence="4">
    <location>
        <begin position="1"/>
        <end position="87"/>
    </location>
</feature>